<feature type="region of interest" description="Disordered" evidence="1">
    <location>
        <begin position="291"/>
        <end position="335"/>
    </location>
</feature>
<comment type="caution">
    <text evidence="2">The sequence shown here is derived from an EMBL/GenBank/DDBJ whole genome shotgun (WGS) entry which is preliminary data.</text>
</comment>
<protein>
    <submittedName>
        <fullName evidence="2">Uncharacterized protein</fullName>
    </submittedName>
</protein>
<feature type="region of interest" description="Disordered" evidence="1">
    <location>
        <begin position="76"/>
        <end position="111"/>
    </location>
</feature>
<feature type="compositionally biased region" description="Basic and acidic residues" evidence="1">
    <location>
        <begin position="293"/>
        <end position="313"/>
    </location>
</feature>
<accession>A0A820PNC8</accession>
<evidence type="ECO:0000256" key="1">
    <source>
        <dbReference type="SAM" id="MobiDB-lite"/>
    </source>
</evidence>
<feature type="compositionally biased region" description="Basic and acidic residues" evidence="1">
    <location>
        <begin position="129"/>
        <end position="186"/>
    </location>
</feature>
<organism evidence="2 3">
    <name type="scientific">Rotaria magnacalcarata</name>
    <dbReference type="NCBI Taxonomy" id="392030"/>
    <lineage>
        <taxon>Eukaryota</taxon>
        <taxon>Metazoa</taxon>
        <taxon>Spiralia</taxon>
        <taxon>Gnathifera</taxon>
        <taxon>Rotifera</taxon>
        <taxon>Eurotatoria</taxon>
        <taxon>Bdelloidea</taxon>
        <taxon>Philodinida</taxon>
        <taxon>Philodinidae</taxon>
        <taxon>Rotaria</taxon>
    </lineage>
</organism>
<keyword evidence="3" id="KW-1185">Reference proteome</keyword>
<sequence>MVMHTPKIAPKPIQSDETFINIETTYSEVLRDLVNLDEGAVGGDELAPNQITKKNITPKSSQIPIFTDEVVAQLNRDSAEKKRKAHEEKMHKAQMQQQVDDDIDESTKRKLINEQRAIERKIKRDEEMRLKKEQEDEKKRKTQEDREKRLEERRQRQEYLDSCKNARKEEEELEKDRQREEAEKQARYRQNVIKKQASLDMYNKAKREEDEYLEEIKKQQTRSGAIPKSLRKNHDEKLCQSFKLNFDNDIDNECETGSQVQDITDDNINRNDTFDDELIKKIIKLNFNLNSKNESKTDPKVEEYKVPSPEKSRSPGWRRGVTKTPPTSPKDTGINWDLEALEKGIHFKCPK</sequence>
<feature type="region of interest" description="Disordered" evidence="1">
    <location>
        <begin position="129"/>
        <end position="187"/>
    </location>
</feature>
<gene>
    <name evidence="2" type="ORF">OVN521_LOCUS35319</name>
</gene>
<evidence type="ECO:0000313" key="3">
    <source>
        <dbReference type="Proteomes" id="UP000663866"/>
    </source>
</evidence>
<name>A0A820PNC8_9BILA</name>
<feature type="compositionally biased region" description="Basic and acidic residues" evidence="1">
    <location>
        <begin position="77"/>
        <end position="91"/>
    </location>
</feature>
<reference evidence="2" key="1">
    <citation type="submission" date="2021-02" db="EMBL/GenBank/DDBJ databases">
        <authorList>
            <person name="Nowell W R."/>
        </authorList>
    </citation>
    <scope>NUCLEOTIDE SEQUENCE</scope>
</reference>
<evidence type="ECO:0000313" key="2">
    <source>
        <dbReference type="EMBL" id="CAF4408578.1"/>
    </source>
</evidence>
<dbReference type="AlphaFoldDB" id="A0A820PNC8"/>
<dbReference type="EMBL" id="CAJOBG010041353">
    <property type="protein sequence ID" value="CAF4408578.1"/>
    <property type="molecule type" value="Genomic_DNA"/>
</dbReference>
<dbReference type="Proteomes" id="UP000663866">
    <property type="component" value="Unassembled WGS sequence"/>
</dbReference>
<proteinExistence type="predicted"/>
<feature type="non-terminal residue" evidence="2">
    <location>
        <position position="1"/>
    </location>
</feature>